<dbReference type="HOGENOM" id="CLU_3339589_0_0_9"/>
<gene>
    <name evidence="1" type="ordered locus">BCE_1709</name>
</gene>
<accession>Q73AR3</accession>
<protein>
    <submittedName>
        <fullName evidence="1">Uncharacterized protein</fullName>
    </submittedName>
</protein>
<name>Q73AR3_BACC1</name>
<reference evidence="1 2" key="1">
    <citation type="journal article" date="2004" name="Nucleic Acids Res.">
        <title>The genome sequence of Bacillus cereus ATCC 10987 reveals metabolic adaptations and a large plasmid related to Bacillus anthracis pXO1.</title>
        <authorList>
            <person name="Rasko D.A."/>
            <person name="Ravel J."/>
            <person name="Okstad O.A."/>
            <person name="Helgason E."/>
            <person name="Cer R.Z."/>
            <person name="Jiang L."/>
            <person name="Shores K.A."/>
            <person name="Fouts D.E."/>
            <person name="Tourasse N.J."/>
            <person name="Angiuoli S.V."/>
            <person name="Kolonay J."/>
            <person name="Nelson W.C."/>
            <person name="Kolsto A.-B."/>
            <person name="Fraser C.M."/>
            <person name="Read T.D."/>
        </authorList>
    </citation>
    <scope>NUCLEOTIDE SEQUENCE [LARGE SCALE GENOMIC DNA]</scope>
    <source>
        <strain evidence="2">ATCC 10987 / NRS 248</strain>
    </source>
</reference>
<proteinExistence type="predicted"/>
<dbReference type="KEGG" id="bca:BCE_1709"/>
<organism evidence="1 2">
    <name type="scientific">Bacillus cereus (strain ATCC 10987 / NRS 248)</name>
    <dbReference type="NCBI Taxonomy" id="222523"/>
    <lineage>
        <taxon>Bacteria</taxon>
        <taxon>Bacillati</taxon>
        <taxon>Bacillota</taxon>
        <taxon>Bacilli</taxon>
        <taxon>Bacillales</taxon>
        <taxon>Bacillaceae</taxon>
        <taxon>Bacillus</taxon>
        <taxon>Bacillus cereus group</taxon>
    </lineage>
</organism>
<sequence>MTVNASYGLLLEMYEITFGLGFGGSNTKEKACSLDSL</sequence>
<dbReference type="EMBL" id="AE017194">
    <property type="protein sequence ID" value="AAS40638.1"/>
    <property type="molecule type" value="Genomic_DNA"/>
</dbReference>
<evidence type="ECO:0000313" key="2">
    <source>
        <dbReference type="Proteomes" id="UP000002527"/>
    </source>
</evidence>
<dbReference type="Proteomes" id="UP000002527">
    <property type="component" value="Chromosome"/>
</dbReference>
<dbReference type="AlphaFoldDB" id="Q73AR3"/>
<evidence type="ECO:0000313" key="1">
    <source>
        <dbReference type="EMBL" id="AAS40638.1"/>
    </source>
</evidence>